<dbReference type="STRING" id="198092.SAMN02745194_04979"/>
<reference evidence="2 3" key="1">
    <citation type="submission" date="2016-11" db="EMBL/GenBank/DDBJ databases">
        <authorList>
            <person name="Jaros S."/>
            <person name="Januszkiewicz K."/>
            <person name="Wedrychowicz H."/>
        </authorList>
    </citation>
    <scope>NUCLEOTIDE SEQUENCE [LARGE SCALE GENOMIC DNA]</scope>
    <source>
        <strain evidence="2 3">DSM 14916</strain>
    </source>
</reference>
<gene>
    <name evidence="2" type="ORF">SAMN02745194_04979</name>
</gene>
<dbReference type="RefSeq" id="WP_073140474.1">
    <property type="nucleotide sequence ID" value="NZ_FQZF01000058.1"/>
</dbReference>
<dbReference type="Pfam" id="PF01402">
    <property type="entry name" value="RHH_1"/>
    <property type="match status" value="1"/>
</dbReference>
<accession>A0A1M6SPN0</accession>
<name>A0A1M6SPN0_9PROT</name>
<evidence type="ECO:0000313" key="2">
    <source>
        <dbReference type="EMBL" id="SHK46714.1"/>
    </source>
</evidence>
<dbReference type="SUPFAM" id="SSF47598">
    <property type="entry name" value="Ribbon-helix-helix"/>
    <property type="match status" value="1"/>
</dbReference>
<dbReference type="EMBL" id="FQZF01000058">
    <property type="protein sequence ID" value="SHK46714.1"/>
    <property type="molecule type" value="Genomic_DNA"/>
</dbReference>
<dbReference type="AlphaFoldDB" id="A0A1M6SPN0"/>
<dbReference type="InterPro" id="IPR010985">
    <property type="entry name" value="Ribbon_hlx_hlx"/>
</dbReference>
<dbReference type="InterPro" id="IPR002145">
    <property type="entry name" value="CopG"/>
</dbReference>
<evidence type="ECO:0000313" key="3">
    <source>
        <dbReference type="Proteomes" id="UP000184387"/>
    </source>
</evidence>
<evidence type="ECO:0000259" key="1">
    <source>
        <dbReference type="Pfam" id="PF01402"/>
    </source>
</evidence>
<organism evidence="2 3">
    <name type="scientific">Muricoccus roseus</name>
    <dbReference type="NCBI Taxonomy" id="198092"/>
    <lineage>
        <taxon>Bacteria</taxon>
        <taxon>Pseudomonadati</taxon>
        <taxon>Pseudomonadota</taxon>
        <taxon>Alphaproteobacteria</taxon>
        <taxon>Acetobacterales</taxon>
        <taxon>Roseomonadaceae</taxon>
        <taxon>Muricoccus</taxon>
    </lineage>
</organism>
<sequence length="78" mass="8266">MAITKPVRPKSAESFISGAPDASVAAQVKGVRRGTKQQITLTIAPELLAKVDEMAERMGQSRAALINLAIYRTVEGGV</sequence>
<dbReference type="Proteomes" id="UP000184387">
    <property type="component" value="Unassembled WGS sequence"/>
</dbReference>
<dbReference type="InterPro" id="IPR013321">
    <property type="entry name" value="Arc_rbn_hlx_hlx"/>
</dbReference>
<dbReference type="OrthoDB" id="7272485at2"/>
<proteinExistence type="predicted"/>
<dbReference type="GO" id="GO:0006355">
    <property type="term" value="P:regulation of DNA-templated transcription"/>
    <property type="evidence" value="ECO:0007669"/>
    <property type="project" value="InterPro"/>
</dbReference>
<protein>
    <submittedName>
        <fullName evidence="2">Plasmid segregation centromere-binding protein ParG</fullName>
    </submittedName>
</protein>
<dbReference type="Gene3D" id="1.10.1220.10">
    <property type="entry name" value="Met repressor-like"/>
    <property type="match status" value="1"/>
</dbReference>
<feature type="domain" description="Ribbon-helix-helix protein CopG" evidence="1">
    <location>
        <begin position="38"/>
        <end position="69"/>
    </location>
</feature>
<keyword evidence="3" id="KW-1185">Reference proteome</keyword>